<organism evidence="2 3">
    <name type="scientific">Prorocentrum cordatum</name>
    <dbReference type="NCBI Taxonomy" id="2364126"/>
    <lineage>
        <taxon>Eukaryota</taxon>
        <taxon>Sar</taxon>
        <taxon>Alveolata</taxon>
        <taxon>Dinophyceae</taxon>
        <taxon>Prorocentrales</taxon>
        <taxon>Prorocentraceae</taxon>
        <taxon>Prorocentrum</taxon>
    </lineage>
</organism>
<accession>A0ABN9RUM7</accession>
<keyword evidence="1" id="KW-0732">Signal</keyword>
<proteinExistence type="predicted"/>
<reference evidence="2" key="1">
    <citation type="submission" date="2023-10" db="EMBL/GenBank/DDBJ databases">
        <authorList>
            <person name="Chen Y."/>
            <person name="Shah S."/>
            <person name="Dougan E. K."/>
            <person name="Thang M."/>
            <person name="Chan C."/>
        </authorList>
    </citation>
    <scope>NUCLEOTIDE SEQUENCE [LARGE SCALE GENOMIC DNA]</scope>
</reference>
<protein>
    <submittedName>
        <fullName evidence="2">Uncharacterized protein</fullName>
    </submittedName>
</protein>
<evidence type="ECO:0000313" key="2">
    <source>
        <dbReference type="EMBL" id="CAK0822899.1"/>
    </source>
</evidence>
<evidence type="ECO:0000313" key="3">
    <source>
        <dbReference type="Proteomes" id="UP001189429"/>
    </source>
</evidence>
<dbReference type="EMBL" id="CAUYUJ010008113">
    <property type="protein sequence ID" value="CAK0822899.1"/>
    <property type="molecule type" value="Genomic_DNA"/>
</dbReference>
<comment type="caution">
    <text evidence="2">The sequence shown here is derived from an EMBL/GenBank/DDBJ whole genome shotgun (WGS) entry which is preliminary data.</text>
</comment>
<evidence type="ECO:0000256" key="1">
    <source>
        <dbReference type="SAM" id="SignalP"/>
    </source>
</evidence>
<dbReference type="Proteomes" id="UP001189429">
    <property type="component" value="Unassembled WGS sequence"/>
</dbReference>
<sequence>MGPRCCLALAALSCAASDSPGECWRREQLLSRRLLCCPRRNAGGADQPPDCWRSGLARGSPDECCAGAEGAEAALDARAADALSARGAGPCSLAGGGVWRFVEGFAERVTWEGRLFPAVGFGDEDADRILEDEEAVYLACPAALLLALLARVARATVAAAGGAGGAERQRWEEAFVAWDNLPWTEPLAWQNLQDPLVRHALQAGVLQFKVLQGLVGRPAEICARFAAGVAQLVSSGAGISLTVAGGDAENLREYGSHAHAAGEPTRGA</sequence>
<feature type="chain" id="PRO_5047088302" evidence="1">
    <location>
        <begin position="22"/>
        <end position="268"/>
    </location>
</feature>
<name>A0ABN9RUM7_9DINO</name>
<feature type="signal peptide" evidence="1">
    <location>
        <begin position="1"/>
        <end position="21"/>
    </location>
</feature>
<keyword evidence="3" id="KW-1185">Reference proteome</keyword>
<gene>
    <name evidence="2" type="ORF">PCOR1329_LOCUS23799</name>
</gene>